<feature type="signal peptide" evidence="1">
    <location>
        <begin position="1"/>
        <end position="34"/>
    </location>
</feature>
<feature type="chain" id="PRO_5020347925" evidence="1">
    <location>
        <begin position="35"/>
        <end position="329"/>
    </location>
</feature>
<feature type="domain" description="Metallo-beta-lactamase" evidence="2">
    <location>
        <begin position="58"/>
        <end position="279"/>
    </location>
</feature>
<dbReference type="PANTHER" id="PTHR43546:SF3">
    <property type="entry name" value="UPF0173 METAL-DEPENDENT HYDROLASE MJ1163"/>
    <property type="match status" value="1"/>
</dbReference>
<dbReference type="RefSeq" id="WP_133740690.1">
    <property type="nucleotide sequence ID" value="NZ_SNYN01000003.1"/>
</dbReference>
<dbReference type="InterPro" id="IPR050114">
    <property type="entry name" value="UPF0173_UPF0282_UlaG_hydrolase"/>
</dbReference>
<keyword evidence="4" id="KW-1185">Reference proteome</keyword>
<evidence type="ECO:0000259" key="2">
    <source>
        <dbReference type="SMART" id="SM00849"/>
    </source>
</evidence>
<evidence type="ECO:0000313" key="4">
    <source>
        <dbReference type="Proteomes" id="UP000295281"/>
    </source>
</evidence>
<sequence>MSENGFNRRGFLRAAGAGTALASVLGAGASAAHAAPAPAPAGTAGSGSGGRAVCDWLGTSGWRVRIGSAQLLVDPYITRFPTGLFQEGEEFDSKTSLTVDAATVDRIAGDPGVVLVTHSHWDHFGDVPHIATTTGARVVGTATTCNLALAMDVPTSKVSPVKGGEVLDFGDYTVEVVGSLHSRNPNYSMAFPGVRLERPATRPATIADLPEGDTLAFQVTVGNGPSLFFMGASDFVERNLEGLAPDVAMLAAPSTTRTHEYVPRLMEALDKPRKVVLVHWDNFEVPLENPPKPDTTMAFTPQELADAVRAVSPQTEVVIPEYLTSYTFR</sequence>
<dbReference type="Gene3D" id="3.60.15.10">
    <property type="entry name" value="Ribonuclease Z/Hydroxyacylglutathione hydrolase-like"/>
    <property type="match status" value="1"/>
</dbReference>
<dbReference type="PANTHER" id="PTHR43546">
    <property type="entry name" value="UPF0173 METAL-DEPENDENT HYDROLASE MJ1163-RELATED"/>
    <property type="match status" value="1"/>
</dbReference>
<protein>
    <submittedName>
        <fullName evidence="3">L-ascorbate metabolism protein UlaG (Beta-lactamase superfamily)</fullName>
    </submittedName>
</protein>
<dbReference type="SMART" id="SM00849">
    <property type="entry name" value="Lactamase_B"/>
    <property type="match status" value="1"/>
</dbReference>
<comment type="caution">
    <text evidence="3">The sequence shown here is derived from an EMBL/GenBank/DDBJ whole genome shotgun (WGS) entry which is preliminary data.</text>
</comment>
<dbReference type="Proteomes" id="UP000295281">
    <property type="component" value="Unassembled WGS sequence"/>
</dbReference>
<gene>
    <name evidence="3" type="ORF">EV190_103233</name>
</gene>
<dbReference type="AlphaFoldDB" id="A0A4R6V4J4"/>
<dbReference type="SUPFAM" id="SSF56281">
    <property type="entry name" value="Metallo-hydrolase/oxidoreductase"/>
    <property type="match status" value="1"/>
</dbReference>
<dbReference type="Pfam" id="PF12706">
    <property type="entry name" value="Lactamase_B_2"/>
    <property type="match status" value="1"/>
</dbReference>
<evidence type="ECO:0000313" key="3">
    <source>
        <dbReference type="EMBL" id="TDQ53782.1"/>
    </source>
</evidence>
<reference evidence="3 4" key="1">
    <citation type="submission" date="2019-03" db="EMBL/GenBank/DDBJ databases">
        <title>Genomic Encyclopedia of Type Strains, Phase IV (KMG-IV): sequencing the most valuable type-strain genomes for metagenomic binning, comparative biology and taxonomic classification.</title>
        <authorList>
            <person name="Goeker M."/>
        </authorList>
    </citation>
    <scope>NUCLEOTIDE SEQUENCE [LARGE SCALE GENOMIC DNA]</scope>
    <source>
        <strain evidence="3 4">DSM 46770</strain>
    </source>
</reference>
<dbReference type="InterPro" id="IPR001279">
    <property type="entry name" value="Metallo-B-lactamas"/>
</dbReference>
<name>A0A4R6V4J4_9ACTN</name>
<dbReference type="InterPro" id="IPR036866">
    <property type="entry name" value="RibonucZ/Hydroxyglut_hydro"/>
</dbReference>
<accession>A0A4R6V4J4</accession>
<dbReference type="PROSITE" id="PS51318">
    <property type="entry name" value="TAT"/>
    <property type="match status" value="1"/>
</dbReference>
<proteinExistence type="predicted"/>
<evidence type="ECO:0000256" key="1">
    <source>
        <dbReference type="SAM" id="SignalP"/>
    </source>
</evidence>
<dbReference type="InterPro" id="IPR006311">
    <property type="entry name" value="TAT_signal"/>
</dbReference>
<keyword evidence="1" id="KW-0732">Signal</keyword>
<organism evidence="3 4">
    <name type="scientific">Actinorugispora endophytica</name>
    <dbReference type="NCBI Taxonomy" id="1605990"/>
    <lineage>
        <taxon>Bacteria</taxon>
        <taxon>Bacillati</taxon>
        <taxon>Actinomycetota</taxon>
        <taxon>Actinomycetes</taxon>
        <taxon>Streptosporangiales</taxon>
        <taxon>Nocardiopsidaceae</taxon>
        <taxon>Actinorugispora</taxon>
    </lineage>
</organism>
<dbReference type="EMBL" id="SNYN01000003">
    <property type="protein sequence ID" value="TDQ53782.1"/>
    <property type="molecule type" value="Genomic_DNA"/>
</dbReference>
<dbReference type="CDD" id="cd06262">
    <property type="entry name" value="metallo-hydrolase-like_MBL-fold"/>
    <property type="match status" value="1"/>
</dbReference>
<dbReference type="OrthoDB" id="9789133at2"/>